<dbReference type="GO" id="GO:0016491">
    <property type="term" value="F:oxidoreductase activity"/>
    <property type="evidence" value="ECO:0007669"/>
    <property type="project" value="InterPro"/>
</dbReference>
<dbReference type="InterPro" id="IPR050307">
    <property type="entry name" value="Sterol_Desaturase_Related"/>
</dbReference>
<dbReference type="InParanoid" id="A0A067MPT8"/>
<gene>
    <name evidence="7" type="ORF">BOTBODRAFT_128591</name>
</gene>
<dbReference type="InterPro" id="IPR006694">
    <property type="entry name" value="Fatty_acid_hydroxylase"/>
</dbReference>
<dbReference type="EMBL" id="KL198023">
    <property type="protein sequence ID" value="KDQ17584.1"/>
    <property type="molecule type" value="Genomic_DNA"/>
</dbReference>
<evidence type="ECO:0000256" key="3">
    <source>
        <dbReference type="ARBA" id="ARBA00022989"/>
    </source>
</evidence>
<dbReference type="GO" id="GO:0016020">
    <property type="term" value="C:membrane"/>
    <property type="evidence" value="ECO:0007669"/>
    <property type="project" value="UniProtKB-SubCell"/>
</dbReference>
<dbReference type="FunCoup" id="A0A067MPT8">
    <property type="interactions" value="140"/>
</dbReference>
<evidence type="ECO:0000256" key="1">
    <source>
        <dbReference type="ARBA" id="ARBA00004370"/>
    </source>
</evidence>
<dbReference type="GO" id="GO:0005506">
    <property type="term" value="F:iron ion binding"/>
    <property type="evidence" value="ECO:0007669"/>
    <property type="project" value="InterPro"/>
</dbReference>
<evidence type="ECO:0000256" key="4">
    <source>
        <dbReference type="ARBA" id="ARBA00023136"/>
    </source>
</evidence>
<feature type="transmembrane region" description="Helical" evidence="5">
    <location>
        <begin position="121"/>
        <end position="140"/>
    </location>
</feature>
<accession>A0A067MPT8</accession>
<protein>
    <recommendedName>
        <fullName evidence="6">Fatty acid hydroxylase domain-containing protein</fullName>
    </recommendedName>
</protein>
<organism evidence="7 8">
    <name type="scientific">Botryobasidium botryosum (strain FD-172 SS1)</name>
    <dbReference type="NCBI Taxonomy" id="930990"/>
    <lineage>
        <taxon>Eukaryota</taxon>
        <taxon>Fungi</taxon>
        <taxon>Dikarya</taxon>
        <taxon>Basidiomycota</taxon>
        <taxon>Agaricomycotina</taxon>
        <taxon>Agaricomycetes</taxon>
        <taxon>Cantharellales</taxon>
        <taxon>Botryobasidiaceae</taxon>
        <taxon>Botryobasidium</taxon>
    </lineage>
</organism>
<feature type="domain" description="Fatty acid hydroxylase" evidence="6">
    <location>
        <begin position="166"/>
        <end position="294"/>
    </location>
</feature>
<sequence length="322" mass="37631">MDYILQLADDLILDNVWAKFVYFSSPAAISSLPGNTTSIEDASTCMFIQSTIPHASEFSPHLCNWLARDYLPRQIVSILALTLPGITAIYFIFSTLSYYYLFNHELMKHPRFLKNQVRLEIAYSLRIFPWLTLYGLPWFVGEVRGSSKLYTNVSDYGWTYLVLSIFVFMFFTDVAIYIAHRLLHHPLFYKRFHKLHHRWHIPTPFASYAFHPVEAFVQSLPYHSFAFIFPMQRYLYLGMFAFIYVWTVVIHDSDMTTGHSLEAIINGPSHHTLHHLYFNCNYGQYLSLADRLGNSYRMPRPELDPLLEVKAVERAEGVNKLE</sequence>
<proteinExistence type="predicted"/>
<dbReference type="Pfam" id="PF04116">
    <property type="entry name" value="FA_hydroxylase"/>
    <property type="match status" value="1"/>
</dbReference>
<dbReference type="STRING" id="930990.A0A067MPT8"/>
<feature type="transmembrane region" description="Helical" evidence="5">
    <location>
        <begin position="75"/>
        <end position="101"/>
    </location>
</feature>
<dbReference type="OrthoDB" id="6354873at2759"/>
<dbReference type="AlphaFoldDB" id="A0A067MPT8"/>
<keyword evidence="4 5" id="KW-0472">Membrane</keyword>
<dbReference type="HOGENOM" id="CLU_047036_3_1_1"/>
<dbReference type="PANTHER" id="PTHR11863">
    <property type="entry name" value="STEROL DESATURASE"/>
    <property type="match status" value="1"/>
</dbReference>
<evidence type="ECO:0000259" key="6">
    <source>
        <dbReference type="Pfam" id="PF04116"/>
    </source>
</evidence>
<evidence type="ECO:0000313" key="8">
    <source>
        <dbReference type="Proteomes" id="UP000027195"/>
    </source>
</evidence>
<comment type="subcellular location">
    <subcellularLocation>
        <location evidence="1">Membrane</location>
    </subcellularLocation>
</comment>
<reference evidence="8" key="1">
    <citation type="journal article" date="2014" name="Proc. Natl. Acad. Sci. U.S.A.">
        <title>Extensive sampling of basidiomycete genomes demonstrates inadequacy of the white-rot/brown-rot paradigm for wood decay fungi.</title>
        <authorList>
            <person name="Riley R."/>
            <person name="Salamov A.A."/>
            <person name="Brown D.W."/>
            <person name="Nagy L.G."/>
            <person name="Floudas D."/>
            <person name="Held B.W."/>
            <person name="Levasseur A."/>
            <person name="Lombard V."/>
            <person name="Morin E."/>
            <person name="Otillar R."/>
            <person name="Lindquist E.A."/>
            <person name="Sun H."/>
            <person name="LaButti K.M."/>
            <person name="Schmutz J."/>
            <person name="Jabbour D."/>
            <person name="Luo H."/>
            <person name="Baker S.E."/>
            <person name="Pisabarro A.G."/>
            <person name="Walton J.D."/>
            <person name="Blanchette R.A."/>
            <person name="Henrissat B."/>
            <person name="Martin F."/>
            <person name="Cullen D."/>
            <person name="Hibbett D.S."/>
            <person name="Grigoriev I.V."/>
        </authorList>
    </citation>
    <scope>NUCLEOTIDE SEQUENCE [LARGE SCALE GENOMIC DNA]</scope>
    <source>
        <strain evidence="8">FD-172 SS1</strain>
    </source>
</reference>
<dbReference type="Proteomes" id="UP000027195">
    <property type="component" value="Unassembled WGS sequence"/>
</dbReference>
<evidence type="ECO:0000256" key="5">
    <source>
        <dbReference type="SAM" id="Phobius"/>
    </source>
</evidence>
<evidence type="ECO:0000313" key="7">
    <source>
        <dbReference type="EMBL" id="KDQ17584.1"/>
    </source>
</evidence>
<name>A0A067MPT8_BOTB1</name>
<keyword evidence="3 5" id="KW-1133">Transmembrane helix</keyword>
<keyword evidence="2 5" id="KW-0812">Transmembrane</keyword>
<dbReference type="GO" id="GO:0008610">
    <property type="term" value="P:lipid biosynthetic process"/>
    <property type="evidence" value="ECO:0007669"/>
    <property type="project" value="InterPro"/>
</dbReference>
<feature type="transmembrane region" description="Helical" evidence="5">
    <location>
        <begin position="160"/>
        <end position="183"/>
    </location>
</feature>
<keyword evidence="8" id="KW-1185">Reference proteome</keyword>
<feature type="transmembrane region" description="Helical" evidence="5">
    <location>
        <begin position="234"/>
        <end position="251"/>
    </location>
</feature>
<evidence type="ECO:0000256" key="2">
    <source>
        <dbReference type="ARBA" id="ARBA00022692"/>
    </source>
</evidence>